<dbReference type="Proteomes" id="UP000310636">
    <property type="component" value="Unassembled WGS sequence"/>
</dbReference>
<comment type="caution">
    <text evidence="1">The sequence shown here is derived from an EMBL/GenBank/DDBJ whole genome shotgun (WGS) entry which is preliminary data.</text>
</comment>
<gene>
    <name evidence="1" type="ORF">E6C55_18325</name>
</gene>
<evidence type="ECO:0008006" key="3">
    <source>
        <dbReference type="Google" id="ProtNLM"/>
    </source>
</evidence>
<proteinExistence type="predicted"/>
<evidence type="ECO:0000313" key="1">
    <source>
        <dbReference type="EMBL" id="THF76725.1"/>
    </source>
</evidence>
<reference evidence="1 2" key="1">
    <citation type="submission" date="2019-04" db="EMBL/GenBank/DDBJ databases">
        <title>Cohnella sp. nov. isolated from preserved vegetables.</title>
        <authorList>
            <person name="Lin S.-Y."/>
            <person name="Hung M.-H."/>
            <person name="Young C.-C."/>
        </authorList>
    </citation>
    <scope>NUCLEOTIDE SEQUENCE [LARGE SCALE GENOMIC DNA]</scope>
    <source>
        <strain evidence="1 2">CC-MHH1044</strain>
    </source>
</reference>
<dbReference type="EMBL" id="SSOB01000023">
    <property type="protein sequence ID" value="THF76725.1"/>
    <property type="molecule type" value="Genomic_DNA"/>
</dbReference>
<accession>A0A4V3WEK3</accession>
<name>A0A4V3WEK3_9BACL</name>
<keyword evidence="2" id="KW-1185">Reference proteome</keyword>
<evidence type="ECO:0000313" key="2">
    <source>
        <dbReference type="Proteomes" id="UP000310636"/>
    </source>
</evidence>
<dbReference type="AlphaFoldDB" id="A0A4V3WEK3"/>
<dbReference type="InterPro" id="IPR011990">
    <property type="entry name" value="TPR-like_helical_dom_sf"/>
</dbReference>
<sequence length="80" mass="9053">MLQIKRYGYVTILRAHLCLGLVREGLAYGERLAQYAESMNLQYYRAEINLLLALLYHADGDEAAAIRKLARSLETGSRHG</sequence>
<organism evidence="1 2">
    <name type="scientific">Cohnella fermenti</name>
    <dbReference type="NCBI Taxonomy" id="2565925"/>
    <lineage>
        <taxon>Bacteria</taxon>
        <taxon>Bacillati</taxon>
        <taxon>Bacillota</taxon>
        <taxon>Bacilli</taxon>
        <taxon>Bacillales</taxon>
        <taxon>Paenibacillaceae</taxon>
        <taxon>Cohnella</taxon>
    </lineage>
</organism>
<protein>
    <recommendedName>
        <fullName evidence="3">MalT-like TPR region domain-containing protein</fullName>
    </recommendedName>
</protein>
<dbReference type="Gene3D" id="1.25.40.10">
    <property type="entry name" value="Tetratricopeptide repeat domain"/>
    <property type="match status" value="1"/>
</dbReference>